<feature type="transmembrane region" description="Helical" evidence="1">
    <location>
        <begin position="133"/>
        <end position="153"/>
    </location>
</feature>
<keyword evidence="3" id="KW-1185">Reference proteome</keyword>
<feature type="transmembrane region" description="Helical" evidence="1">
    <location>
        <begin position="106"/>
        <end position="127"/>
    </location>
</feature>
<accession>A0ABS7DQL8</accession>
<proteinExistence type="predicted"/>
<dbReference type="EMBL" id="JAGFNZ010000005">
    <property type="protein sequence ID" value="MBW7573581.1"/>
    <property type="molecule type" value="Genomic_DNA"/>
</dbReference>
<feature type="transmembrane region" description="Helical" evidence="1">
    <location>
        <begin position="79"/>
        <end position="97"/>
    </location>
</feature>
<gene>
    <name evidence="2" type="ORF">J5W02_12250</name>
</gene>
<dbReference type="RefSeq" id="WP_219965988.1">
    <property type="nucleotide sequence ID" value="NZ_JAGFNZ010000005.1"/>
</dbReference>
<feature type="transmembrane region" description="Helical" evidence="1">
    <location>
        <begin position="20"/>
        <end position="39"/>
    </location>
</feature>
<evidence type="ECO:0000256" key="1">
    <source>
        <dbReference type="SAM" id="Phobius"/>
    </source>
</evidence>
<keyword evidence="1" id="KW-0812">Transmembrane</keyword>
<evidence type="ECO:0000313" key="2">
    <source>
        <dbReference type="EMBL" id="MBW7573581.1"/>
    </source>
</evidence>
<dbReference type="Proteomes" id="UP000719942">
    <property type="component" value="Unassembled WGS sequence"/>
</dbReference>
<keyword evidence="1" id="KW-1133">Transmembrane helix</keyword>
<evidence type="ECO:0000313" key="3">
    <source>
        <dbReference type="Proteomes" id="UP000719942"/>
    </source>
</evidence>
<sequence length="164" mass="18854">MQKLLKQRNASGENNPSALVPFVLFGVVMFSVNIIQYSYRFYSRQVFLALLSLQEQNIKSPELDNLWKTISHAATMTEIIYYITGIAFFIWIGYQLVKSRISIQQVLLCTVLMYALSIAIFLPLQISHQEGNLLAPVLISFAFSLLQIFFAWIRHRKCRTLSGN</sequence>
<reference evidence="2 3" key="1">
    <citation type="submission" date="2021-03" db="EMBL/GenBank/DDBJ databases">
        <title>Caproiciproducens sp. nov. isolated from feces of cow.</title>
        <authorList>
            <person name="Choi J.-Y."/>
        </authorList>
    </citation>
    <scope>NUCLEOTIDE SEQUENCE [LARGE SCALE GENOMIC DNA]</scope>
    <source>
        <strain evidence="2 3">AGMB10547</strain>
    </source>
</reference>
<comment type="caution">
    <text evidence="2">The sequence shown here is derived from an EMBL/GenBank/DDBJ whole genome shotgun (WGS) entry which is preliminary data.</text>
</comment>
<evidence type="ECO:0008006" key="4">
    <source>
        <dbReference type="Google" id="ProtNLM"/>
    </source>
</evidence>
<keyword evidence="1" id="KW-0472">Membrane</keyword>
<protein>
    <recommendedName>
        <fullName evidence="4">DUF2127 domain-containing protein</fullName>
    </recommendedName>
</protein>
<name>A0ABS7DQL8_9FIRM</name>
<organism evidence="2 3">
    <name type="scientific">Caproiciproducens faecalis</name>
    <dbReference type="NCBI Taxonomy" id="2820301"/>
    <lineage>
        <taxon>Bacteria</taxon>
        <taxon>Bacillati</taxon>
        <taxon>Bacillota</taxon>
        <taxon>Clostridia</taxon>
        <taxon>Eubacteriales</taxon>
        <taxon>Acutalibacteraceae</taxon>
        <taxon>Caproiciproducens</taxon>
    </lineage>
</organism>